<dbReference type="SUPFAM" id="SSF51735">
    <property type="entry name" value="NAD(P)-binding Rossmann-fold domains"/>
    <property type="match status" value="1"/>
</dbReference>
<name>A0A382CF89_9ZZZZ</name>
<feature type="non-terminal residue" evidence="2">
    <location>
        <position position="237"/>
    </location>
</feature>
<dbReference type="InterPro" id="IPR001509">
    <property type="entry name" value="Epimerase_deHydtase"/>
</dbReference>
<gene>
    <name evidence="2" type="ORF">METZ01_LOCUS177629</name>
</gene>
<dbReference type="InterPro" id="IPR036291">
    <property type="entry name" value="NAD(P)-bd_dom_sf"/>
</dbReference>
<proteinExistence type="predicted"/>
<reference evidence="2" key="1">
    <citation type="submission" date="2018-05" db="EMBL/GenBank/DDBJ databases">
        <authorList>
            <person name="Lanie J.A."/>
            <person name="Ng W.-L."/>
            <person name="Kazmierczak K.M."/>
            <person name="Andrzejewski T.M."/>
            <person name="Davidsen T.M."/>
            <person name="Wayne K.J."/>
            <person name="Tettelin H."/>
            <person name="Glass J.I."/>
            <person name="Rusch D."/>
            <person name="Podicherti R."/>
            <person name="Tsui H.-C.T."/>
            <person name="Winkler M.E."/>
        </authorList>
    </citation>
    <scope>NUCLEOTIDE SEQUENCE</scope>
</reference>
<evidence type="ECO:0000259" key="1">
    <source>
        <dbReference type="Pfam" id="PF01370"/>
    </source>
</evidence>
<dbReference type="EMBL" id="UINC01034238">
    <property type="protein sequence ID" value="SVB24775.1"/>
    <property type="molecule type" value="Genomic_DNA"/>
</dbReference>
<dbReference type="AlphaFoldDB" id="A0A382CF89"/>
<protein>
    <recommendedName>
        <fullName evidence="1">NAD-dependent epimerase/dehydratase domain-containing protein</fullName>
    </recommendedName>
</protein>
<dbReference type="Gene3D" id="3.40.50.720">
    <property type="entry name" value="NAD(P)-binding Rossmann-like Domain"/>
    <property type="match status" value="1"/>
</dbReference>
<accession>A0A382CF89</accession>
<dbReference type="Pfam" id="PF01370">
    <property type="entry name" value="Epimerase"/>
    <property type="match status" value="1"/>
</dbReference>
<dbReference type="InterPro" id="IPR002347">
    <property type="entry name" value="SDR_fam"/>
</dbReference>
<evidence type="ECO:0000313" key="2">
    <source>
        <dbReference type="EMBL" id="SVB24775.1"/>
    </source>
</evidence>
<sequence length="237" mass="25682">MQDRNKTVLVTGAAGFIGRHLCRHLFNSGFQVRSLLHNAEQEELFAPELELEHFTGDLLNAASLGDACENTDVLVHLGGVAHVNNLAEEKLQEINVEGTRNILRAAMKKNIQRIVFMSSSLALAAETKRGIVTAYGRSKHAAEGLVRGAHQQGDIEAVVLRPVNVYGAGMNGNIASMISLVGKGRLPPLPKVETQISLVGVDDLSQAVILSVNKNDAAGKMYYVTDGTRYLITEIER</sequence>
<dbReference type="InterPro" id="IPR050177">
    <property type="entry name" value="Lipid_A_modif_metabolic_enz"/>
</dbReference>
<dbReference type="PRINTS" id="PR00081">
    <property type="entry name" value="GDHRDH"/>
</dbReference>
<organism evidence="2">
    <name type="scientific">marine metagenome</name>
    <dbReference type="NCBI Taxonomy" id="408172"/>
    <lineage>
        <taxon>unclassified sequences</taxon>
        <taxon>metagenomes</taxon>
        <taxon>ecological metagenomes</taxon>
    </lineage>
</organism>
<feature type="domain" description="NAD-dependent epimerase/dehydratase" evidence="1">
    <location>
        <begin position="8"/>
        <end position="222"/>
    </location>
</feature>
<dbReference type="PANTHER" id="PTHR43245">
    <property type="entry name" value="BIFUNCTIONAL POLYMYXIN RESISTANCE PROTEIN ARNA"/>
    <property type="match status" value="1"/>
</dbReference>